<organism evidence="2 3">
    <name type="scientific">Sphingomonas arantia</name>
    <dbReference type="NCBI Taxonomy" id="1460676"/>
    <lineage>
        <taxon>Bacteria</taxon>
        <taxon>Pseudomonadati</taxon>
        <taxon>Pseudomonadota</taxon>
        <taxon>Alphaproteobacteria</taxon>
        <taxon>Sphingomonadales</taxon>
        <taxon>Sphingomonadaceae</taxon>
        <taxon>Sphingomonas</taxon>
    </lineage>
</organism>
<gene>
    <name evidence="2" type="ORF">ACFSGX_13190</name>
</gene>
<accession>A0ABW4U2B2</accession>
<dbReference type="Gene3D" id="1.10.1200.10">
    <property type="entry name" value="ACP-like"/>
    <property type="match status" value="1"/>
</dbReference>
<name>A0ABW4U2B2_9SPHN</name>
<dbReference type="Pfam" id="PF00550">
    <property type="entry name" value="PP-binding"/>
    <property type="match status" value="1"/>
</dbReference>
<comment type="caution">
    <text evidence="2">The sequence shown here is derived from an EMBL/GenBank/DDBJ whole genome shotgun (WGS) entry which is preliminary data.</text>
</comment>
<sequence>MTEEIPAEVVAVFRRMFPKYDGPVTATLTAADVNGWDSLRHTELILDIEDALGVAFDPAAAFDAPDLGTLIASANGPPR</sequence>
<evidence type="ECO:0000313" key="2">
    <source>
        <dbReference type="EMBL" id="MFD1951724.1"/>
    </source>
</evidence>
<reference evidence="3" key="1">
    <citation type="journal article" date="2019" name="Int. J. Syst. Evol. Microbiol.">
        <title>The Global Catalogue of Microorganisms (GCM) 10K type strain sequencing project: providing services to taxonomists for standard genome sequencing and annotation.</title>
        <authorList>
            <consortium name="The Broad Institute Genomics Platform"/>
            <consortium name="The Broad Institute Genome Sequencing Center for Infectious Disease"/>
            <person name="Wu L."/>
            <person name="Ma J."/>
        </authorList>
    </citation>
    <scope>NUCLEOTIDE SEQUENCE [LARGE SCALE GENOMIC DNA]</scope>
    <source>
        <strain evidence="3">CGMCC 1.12702</strain>
    </source>
</reference>
<evidence type="ECO:0000313" key="3">
    <source>
        <dbReference type="Proteomes" id="UP001597400"/>
    </source>
</evidence>
<dbReference type="RefSeq" id="WP_380930578.1">
    <property type="nucleotide sequence ID" value="NZ_JBHUGS010000003.1"/>
</dbReference>
<dbReference type="InterPro" id="IPR036736">
    <property type="entry name" value="ACP-like_sf"/>
</dbReference>
<dbReference type="InterPro" id="IPR009081">
    <property type="entry name" value="PP-bd_ACP"/>
</dbReference>
<dbReference type="SUPFAM" id="SSF47336">
    <property type="entry name" value="ACP-like"/>
    <property type="match status" value="1"/>
</dbReference>
<evidence type="ECO:0000259" key="1">
    <source>
        <dbReference type="Pfam" id="PF00550"/>
    </source>
</evidence>
<protein>
    <submittedName>
        <fullName evidence="2">Phosphopantetheine-binding protein</fullName>
    </submittedName>
</protein>
<dbReference type="EMBL" id="JBHUGS010000003">
    <property type="protein sequence ID" value="MFD1951724.1"/>
    <property type="molecule type" value="Genomic_DNA"/>
</dbReference>
<dbReference type="Proteomes" id="UP001597400">
    <property type="component" value="Unassembled WGS sequence"/>
</dbReference>
<keyword evidence="3" id="KW-1185">Reference proteome</keyword>
<feature type="domain" description="Carrier" evidence="1">
    <location>
        <begin position="35"/>
        <end position="72"/>
    </location>
</feature>
<proteinExistence type="predicted"/>